<dbReference type="CDD" id="cd18622">
    <property type="entry name" value="GH32_Inu-like"/>
    <property type="match status" value="1"/>
</dbReference>
<dbReference type="SMART" id="SM00640">
    <property type="entry name" value="Glyco_32"/>
    <property type="match status" value="1"/>
</dbReference>
<keyword evidence="3 4" id="KW-0326">Glycosidase</keyword>
<evidence type="ECO:0000259" key="5">
    <source>
        <dbReference type="Pfam" id="PF00251"/>
    </source>
</evidence>
<dbReference type="InterPro" id="IPR001362">
    <property type="entry name" value="Glyco_hydro_32"/>
</dbReference>
<evidence type="ECO:0000256" key="3">
    <source>
        <dbReference type="ARBA" id="ARBA00023295"/>
    </source>
</evidence>
<name>A0AB39ULR9_9BIFI</name>
<dbReference type="SUPFAM" id="SSF75005">
    <property type="entry name" value="Arabinanase/levansucrase/invertase"/>
    <property type="match status" value="1"/>
</dbReference>
<evidence type="ECO:0000256" key="1">
    <source>
        <dbReference type="ARBA" id="ARBA00009902"/>
    </source>
</evidence>
<protein>
    <submittedName>
        <fullName evidence="8">Glycoside hydrolase family 32 protein</fullName>
    </submittedName>
</protein>
<dbReference type="InterPro" id="IPR013148">
    <property type="entry name" value="Glyco_hydro_32_N"/>
</dbReference>
<dbReference type="KEGG" id="bfk:QN062_05670"/>
<evidence type="ECO:0000256" key="4">
    <source>
        <dbReference type="RuleBase" id="RU362110"/>
    </source>
</evidence>
<keyword evidence="2 4" id="KW-0378">Hydrolase</keyword>
<dbReference type="Pfam" id="PF00251">
    <property type="entry name" value="Glyco_hydro_32N"/>
    <property type="match status" value="1"/>
</dbReference>
<feature type="domain" description="Glycosyl hydrolase family 32 N-terminal" evidence="5">
    <location>
        <begin position="35"/>
        <end position="339"/>
    </location>
</feature>
<proteinExistence type="inferred from homology"/>
<evidence type="ECO:0000313" key="8">
    <source>
        <dbReference type="EMBL" id="XDS49907.1"/>
    </source>
</evidence>
<dbReference type="InterPro" id="IPR023296">
    <property type="entry name" value="Glyco_hydro_beta-prop_sf"/>
</dbReference>
<dbReference type="GO" id="GO:0004575">
    <property type="term" value="F:sucrose alpha-glucosidase activity"/>
    <property type="evidence" value="ECO:0007669"/>
    <property type="project" value="TreeGrafter"/>
</dbReference>
<dbReference type="InterPro" id="IPR013320">
    <property type="entry name" value="ConA-like_dom_sf"/>
</dbReference>
<dbReference type="SUPFAM" id="SSF49899">
    <property type="entry name" value="Concanavalin A-like lectins/glucanases"/>
    <property type="match status" value="1"/>
</dbReference>
<comment type="similarity">
    <text evidence="1 4">Belongs to the glycosyl hydrolase 32 family.</text>
</comment>
<dbReference type="Gene3D" id="2.115.10.20">
    <property type="entry name" value="Glycosyl hydrolase domain, family 43"/>
    <property type="match status" value="1"/>
</dbReference>
<evidence type="ECO:0000313" key="7">
    <source>
        <dbReference type="EMBL" id="XDS46619.1"/>
    </source>
</evidence>
<reference evidence="8" key="1">
    <citation type="submission" date="2023-07" db="EMBL/GenBank/DDBJ databases">
        <title>Bifidobacterium aquikefiriaerophilum sp. nov. and Bifidobacterium eccum sp. nov., isolated from water kefir.</title>
        <authorList>
            <person name="Breselge S."/>
            <person name="Bellassi P."/>
            <person name="Barcenilla C."/>
            <person name="Alvarez-Ordonez A."/>
            <person name="Morelli L."/>
            <person name="Cotter P.D."/>
        </authorList>
    </citation>
    <scope>NUCLEOTIDE SEQUENCE</scope>
    <source>
        <strain evidence="8">WK012_4_13</strain>
        <strain evidence="7">WK048_4_13</strain>
    </source>
</reference>
<evidence type="ECO:0000256" key="2">
    <source>
        <dbReference type="ARBA" id="ARBA00022801"/>
    </source>
</evidence>
<dbReference type="EMBL" id="CP129683">
    <property type="protein sequence ID" value="XDS49907.1"/>
    <property type="molecule type" value="Genomic_DNA"/>
</dbReference>
<dbReference type="RefSeq" id="WP_369340878.1">
    <property type="nucleotide sequence ID" value="NZ_CP129675.1"/>
</dbReference>
<dbReference type="Gene3D" id="2.60.120.560">
    <property type="entry name" value="Exo-inulinase, domain 1"/>
    <property type="match status" value="1"/>
</dbReference>
<feature type="domain" description="Glycosyl hydrolase family 32 C-terminal" evidence="6">
    <location>
        <begin position="379"/>
        <end position="503"/>
    </location>
</feature>
<dbReference type="PANTHER" id="PTHR42800">
    <property type="entry name" value="EXOINULINASE INUD (AFU_ORTHOLOGUE AFUA_5G00480)"/>
    <property type="match status" value="1"/>
</dbReference>
<sequence>MSFSSQANAVDAADSVDATGESNSLTKTQFDQFYHYQASQGFMNDIQTIWKGSDGYYHFMYLQNANYRHDDDGTVWYHVKTKDFVHYTNVGVSIPKFNGVWYWMATGSVITNENGFYGDLSKTDLVAYFTSYIDGVQKQFVAYSKNGGRTFEPYRDAAIMSAPDASSNFRDPYISYDARSKTLMMYLAEGDRIGTYSSKDGVAFTEVGDTMLDAEALGGKDLGTIECPNIKTLYDPQTGERKTILFFGANGYQYGQTTGTYYMVGHLDGKNVFVPEQQPKRVDDGSDYYGANFMQQGDAALISLAWMGNWGYSDKTIADENGTAYRLGSLSLAHRLKLRGQAGNYTLDNTFVEPSSLYARAVKGTAYGSRSHRQLLDVTRSTSQNAVLRFSTVSGESRLGGDITVSLTHKDASETIEYSAATGDYSVSRTTTRIQDSGGVYEYTKKITANSGIASPATLTFHIIQDQSSVEFFVQGSGKSYSMARYTTDSKSKITVSSNASVKLSYSLNDIVRSR</sequence>
<dbReference type="AlphaFoldDB" id="A0AB39ULR9"/>
<organism evidence="8">
    <name type="scientific">Bifidobacterium fermentum</name>
    <dbReference type="NCBI Taxonomy" id="3059035"/>
    <lineage>
        <taxon>Bacteria</taxon>
        <taxon>Bacillati</taxon>
        <taxon>Actinomycetota</taxon>
        <taxon>Actinomycetes</taxon>
        <taxon>Bifidobacteriales</taxon>
        <taxon>Bifidobacteriaceae</taxon>
        <taxon>Bifidobacterium</taxon>
    </lineage>
</organism>
<gene>
    <name evidence="8" type="ORF">QN062_05670</name>
    <name evidence="7" type="ORF">QN217_00190</name>
</gene>
<dbReference type="GO" id="GO:0005737">
    <property type="term" value="C:cytoplasm"/>
    <property type="evidence" value="ECO:0007669"/>
    <property type="project" value="TreeGrafter"/>
</dbReference>
<evidence type="ECO:0000259" key="6">
    <source>
        <dbReference type="Pfam" id="PF08244"/>
    </source>
</evidence>
<dbReference type="Pfam" id="PF08244">
    <property type="entry name" value="Glyco_hydro_32C"/>
    <property type="match status" value="1"/>
</dbReference>
<dbReference type="PANTHER" id="PTHR42800:SF1">
    <property type="entry name" value="EXOINULINASE INUD (AFU_ORTHOLOGUE AFUA_5G00480)"/>
    <property type="match status" value="1"/>
</dbReference>
<dbReference type="InterPro" id="IPR013189">
    <property type="entry name" value="Glyco_hydro_32_C"/>
</dbReference>
<accession>A0AB39ULR9</accession>
<dbReference type="GO" id="GO:0005987">
    <property type="term" value="P:sucrose catabolic process"/>
    <property type="evidence" value="ECO:0007669"/>
    <property type="project" value="TreeGrafter"/>
</dbReference>
<dbReference type="EMBL" id="CP129675">
    <property type="protein sequence ID" value="XDS46619.1"/>
    <property type="molecule type" value="Genomic_DNA"/>
</dbReference>